<dbReference type="Proteomes" id="UP000077266">
    <property type="component" value="Unassembled WGS sequence"/>
</dbReference>
<keyword evidence="4" id="KW-0378">Hydrolase</keyword>
<dbReference type="SUPFAM" id="SSF53474">
    <property type="entry name" value="alpha/beta-Hydrolases"/>
    <property type="match status" value="1"/>
</dbReference>
<dbReference type="Gene3D" id="3.40.50.1820">
    <property type="entry name" value="alpha/beta hydrolase"/>
    <property type="match status" value="1"/>
</dbReference>
<dbReference type="EMBL" id="KV425892">
    <property type="protein sequence ID" value="KZW01642.1"/>
    <property type="molecule type" value="Genomic_DNA"/>
</dbReference>
<feature type="compositionally biased region" description="Basic and acidic residues" evidence="2">
    <location>
        <begin position="510"/>
        <end position="527"/>
    </location>
</feature>
<keyword evidence="5" id="KW-1185">Reference proteome</keyword>
<evidence type="ECO:0000256" key="1">
    <source>
        <dbReference type="ARBA" id="ARBA00007920"/>
    </source>
</evidence>
<dbReference type="AlphaFoldDB" id="A0A165P4N1"/>
<feature type="compositionally biased region" description="Basic and acidic residues" evidence="2">
    <location>
        <begin position="461"/>
        <end position="479"/>
    </location>
</feature>
<dbReference type="InterPro" id="IPR029058">
    <property type="entry name" value="AB_hydrolase_fold"/>
</dbReference>
<dbReference type="OrthoDB" id="5592486at2759"/>
<reference evidence="4 5" key="1">
    <citation type="journal article" date="2016" name="Mol. Biol. Evol.">
        <title>Comparative Genomics of Early-Diverging Mushroom-Forming Fungi Provides Insights into the Origins of Lignocellulose Decay Capabilities.</title>
        <authorList>
            <person name="Nagy L.G."/>
            <person name="Riley R."/>
            <person name="Tritt A."/>
            <person name="Adam C."/>
            <person name="Daum C."/>
            <person name="Floudas D."/>
            <person name="Sun H."/>
            <person name="Yadav J.S."/>
            <person name="Pangilinan J."/>
            <person name="Larsson K.H."/>
            <person name="Matsuura K."/>
            <person name="Barry K."/>
            <person name="Labutti K."/>
            <person name="Kuo R."/>
            <person name="Ohm R.A."/>
            <person name="Bhattacharya S.S."/>
            <person name="Shirouzu T."/>
            <person name="Yoshinaga Y."/>
            <person name="Martin F.M."/>
            <person name="Grigoriev I.V."/>
            <person name="Hibbett D.S."/>
        </authorList>
    </citation>
    <scope>NUCLEOTIDE SEQUENCE [LARGE SCALE GENOMIC DNA]</scope>
    <source>
        <strain evidence="4 5">HHB12029</strain>
    </source>
</reference>
<dbReference type="STRING" id="1314781.A0A165P4N1"/>
<protein>
    <submittedName>
        <fullName evidence="4">Alpha/beta-hydrolase</fullName>
    </submittedName>
</protein>
<evidence type="ECO:0000259" key="3">
    <source>
        <dbReference type="Pfam" id="PF05057"/>
    </source>
</evidence>
<organism evidence="4 5">
    <name type="scientific">Exidia glandulosa HHB12029</name>
    <dbReference type="NCBI Taxonomy" id="1314781"/>
    <lineage>
        <taxon>Eukaryota</taxon>
        <taxon>Fungi</taxon>
        <taxon>Dikarya</taxon>
        <taxon>Basidiomycota</taxon>
        <taxon>Agaricomycotina</taxon>
        <taxon>Agaricomycetes</taxon>
        <taxon>Auriculariales</taxon>
        <taxon>Exidiaceae</taxon>
        <taxon>Exidia</taxon>
    </lineage>
</organism>
<dbReference type="GO" id="GO:0016787">
    <property type="term" value="F:hydrolase activity"/>
    <property type="evidence" value="ECO:0007669"/>
    <property type="project" value="UniProtKB-KW"/>
</dbReference>
<feature type="region of interest" description="Disordered" evidence="2">
    <location>
        <begin position="46"/>
        <end position="107"/>
    </location>
</feature>
<comment type="similarity">
    <text evidence="1">Belongs to the putative lipase ROG1 family.</text>
</comment>
<dbReference type="Pfam" id="PF05057">
    <property type="entry name" value="DUF676"/>
    <property type="match status" value="1"/>
</dbReference>
<name>A0A165P4N1_EXIGL</name>
<feature type="region of interest" description="Disordered" evidence="2">
    <location>
        <begin position="273"/>
        <end position="295"/>
    </location>
</feature>
<feature type="compositionally biased region" description="Basic and acidic residues" evidence="2">
    <location>
        <begin position="282"/>
        <end position="295"/>
    </location>
</feature>
<dbReference type="InterPro" id="IPR007751">
    <property type="entry name" value="DUF676_lipase-like"/>
</dbReference>
<evidence type="ECO:0000256" key="2">
    <source>
        <dbReference type="SAM" id="MobiDB-lite"/>
    </source>
</evidence>
<sequence>MVPLSFRIPFLSLFRRFWVHLDAIRAHTATATATRRRRLGVAFSAGAHTHQQQQSHNDGDDAWEPWQPDVDAPHAPPSRPALKRVPATSERPNDAPETPAGPSEEREPYTWPIHELMANPVLFNPVRAPRHPIVLCHGLYGFDVRGPSSFPRLQMHYWSNVLDILRNKVGAEVLVAAVPSTGSIETRAETLDSFLQTRAKGREINFMAHSMGGLDCRHLITHIRPTEYTPVSLTTVSTPHRGSPFMDWCLANIGIGAPRTSTPFPRPTSLPYSLKNPIFERPPPRPREPKEEKKEKSVVDLIGANALASLPSSFTTVLLGLIDSPAYSNLTTFFLKNHFNPTTPDMPNVRYFSLAGRISGLSILHPLWLPKIILDASCAPEEGGNDGLVSVTSARWGEFLGVLEEVDHWDMRGARGLSGSVEGLLDVFNLASSKKSAEAQGETEEYRDKDDPALGSSPQSQEREGRRVRESMKRARDGRGTVTNAEEVNRETDRLSNVFDWIAEHVPLGSKDKDGKEREKEKRKSDLARRADLERLYVALSRKLYDEGF</sequence>
<dbReference type="InParanoid" id="A0A165P4N1"/>
<feature type="domain" description="DUF676" evidence="3">
    <location>
        <begin position="194"/>
        <end position="248"/>
    </location>
</feature>
<evidence type="ECO:0000313" key="5">
    <source>
        <dbReference type="Proteomes" id="UP000077266"/>
    </source>
</evidence>
<feature type="region of interest" description="Disordered" evidence="2">
    <location>
        <begin position="508"/>
        <end position="527"/>
    </location>
</feature>
<evidence type="ECO:0000313" key="4">
    <source>
        <dbReference type="EMBL" id="KZW01642.1"/>
    </source>
</evidence>
<feature type="region of interest" description="Disordered" evidence="2">
    <location>
        <begin position="436"/>
        <end position="489"/>
    </location>
</feature>
<accession>A0A165P4N1</accession>
<proteinExistence type="inferred from homology"/>
<gene>
    <name evidence="4" type="ORF">EXIGLDRAFT_602672</name>
</gene>
<dbReference type="PANTHER" id="PTHR11440">
    <property type="entry name" value="LECITHIN-CHOLESTEROL ACYLTRANSFERASE-RELATED"/>
    <property type="match status" value="1"/>
</dbReference>